<dbReference type="STRING" id="1036672.TKWG_09505"/>
<sequence>MILSDLLNDATAASTAATTMTENIFAIIPAGGVGSRALTADRQIPKQYCTINGVAMLQLAANALRADTRVAAVHIGVTAEDTWIDTLDLGPNVYVHRTAGATRALTVSATLQAVLDRDDHDGWALVHDAARPGLQPDALTALIDACLGQKTGGLLALPVPDTVKRATVDEQQQVCVAQTIPRDGLWLAQTPQLFPARALLDALRNAMSQGLEITDEASAMEAAGMRPLLVRGSAENMKVTWPADFA</sequence>
<keyword evidence="4" id="KW-1185">Reference proteome</keyword>
<dbReference type="EMBL" id="CP003555">
    <property type="protein sequence ID" value="AFK62221.1"/>
    <property type="molecule type" value="Genomic_DNA"/>
</dbReference>
<dbReference type="KEGG" id="aka:TKWG_09505"/>
<protein>
    <submittedName>
        <fullName evidence="3">2-C-methyl-D-erythritol 4-phosphate cytidylyltransferase</fullName>
        <ecNumber evidence="3">2.7.7.60</ecNumber>
    </submittedName>
</protein>
<dbReference type="HOGENOM" id="CLU_061281_3_0_4"/>
<dbReference type="Pfam" id="PF01128">
    <property type="entry name" value="IspD"/>
    <property type="match status" value="1"/>
</dbReference>
<evidence type="ECO:0000256" key="2">
    <source>
        <dbReference type="ARBA" id="ARBA00022695"/>
    </source>
</evidence>
<dbReference type="InterPro" id="IPR050088">
    <property type="entry name" value="IspD/TarI_cytidylyltransf_bact"/>
</dbReference>
<dbReference type="Proteomes" id="UP000005267">
    <property type="component" value="Chromosome"/>
</dbReference>
<dbReference type="CDD" id="cd02516">
    <property type="entry name" value="CDP-ME_synthetase"/>
    <property type="match status" value="1"/>
</dbReference>
<evidence type="ECO:0000256" key="1">
    <source>
        <dbReference type="ARBA" id="ARBA00022679"/>
    </source>
</evidence>
<gene>
    <name evidence="3" type="primary">ispD</name>
    <name evidence="3" type="ordered locus">TKWG_09505</name>
</gene>
<name>I3UB33_ADVKW</name>
<keyword evidence="1 3" id="KW-0808">Transferase</keyword>
<dbReference type="InterPro" id="IPR029044">
    <property type="entry name" value="Nucleotide-diphossugar_trans"/>
</dbReference>
<dbReference type="GO" id="GO:0050518">
    <property type="term" value="F:2-C-methyl-D-erythritol 4-phosphate cytidylyltransferase activity"/>
    <property type="evidence" value="ECO:0007669"/>
    <property type="project" value="UniProtKB-EC"/>
</dbReference>
<dbReference type="SUPFAM" id="SSF53448">
    <property type="entry name" value="Nucleotide-diphospho-sugar transferases"/>
    <property type="match status" value="1"/>
</dbReference>
<proteinExistence type="predicted"/>
<dbReference type="AlphaFoldDB" id="I3UB33"/>
<accession>I3UB33</accession>
<dbReference type="PANTHER" id="PTHR32125">
    <property type="entry name" value="2-C-METHYL-D-ERYTHRITOL 4-PHOSPHATE CYTIDYLYLTRANSFERASE, CHLOROPLASTIC"/>
    <property type="match status" value="1"/>
</dbReference>
<keyword evidence="2 3" id="KW-0548">Nucleotidyltransferase</keyword>
<dbReference type="EC" id="2.7.7.60" evidence="3"/>
<organism evidence="3 4">
    <name type="scientific">Advenella kashmirensis (strain DSM 17095 / LMG 22695 / WT001)</name>
    <name type="common">Tetrathiobacter kashmirensis</name>
    <dbReference type="NCBI Taxonomy" id="1036672"/>
    <lineage>
        <taxon>Bacteria</taxon>
        <taxon>Pseudomonadati</taxon>
        <taxon>Pseudomonadota</taxon>
        <taxon>Betaproteobacteria</taxon>
        <taxon>Burkholderiales</taxon>
        <taxon>Alcaligenaceae</taxon>
    </lineage>
</organism>
<evidence type="ECO:0000313" key="4">
    <source>
        <dbReference type="Proteomes" id="UP000005267"/>
    </source>
</evidence>
<evidence type="ECO:0000313" key="3">
    <source>
        <dbReference type="EMBL" id="AFK62221.1"/>
    </source>
</evidence>
<dbReference type="InterPro" id="IPR034683">
    <property type="entry name" value="IspD/TarI"/>
</dbReference>
<dbReference type="PANTHER" id="PTHR32125:SF4">
    <property type="entry name" value="2-C-METHYL-D-ERYTHRITOL 4-PHOSPHATE CYTIDYLYLTRANSFERASE, CHLOROPLASTIC"/>
    <property type="match status" value="1"/>
</dbReference>
<reference evidence="3 4" key="1">
    <citation type="journal article" date="2011" name="J. Bacteriol.">
        <title>Whole-genome shotgun sequencing of the sulfur-oxidizing chemoautotroph Tetrathiobacter kashmirensis.</title>
        <authorList>
            <person name="Ghosh W."/>
            <person name="George A."/>
            <person name="Agarwal A."/>
            <person name="Raj P."/>
            <person name="Alam M."/>
            <person name="Pyne P."/>
            <person name="Das Gupta S.K."/>
        </authorList>
    </citation>
    <scope>NUCLEOTIDE SEQUENCE [LARGE SCALE GENOMIC DNA]</scope>
    <source>
        <strain evidence="3 4">WT001</strain>
    </source>
</reference>
<dbReference type="Gene3D" id="3.90.550.10">
    <property type="entry name" value="Spore Coat Polysaccharide Biosynthesis Protein SpsA, Chain A"/>
    <property type="match status" value="1"/>
</dbReference>
<reference evidence="4" key="2">
    <citation type="journal article" date="2013" name="PLoS ONE">
        <title>Genome implosion elicits host-confinement in Alcaligenaceae: evidence from the comparative genomics of Tetrathiobacter kashmirensis, a pathogen in the making.</title>
        <authorList>
            <person name="Ghosh W."/>
            <person name="Alam M."/>
            <person name="Roy C."/>
            <person name="Pyne P."/>
            <person name="George A."/>
            <person name="Chakraborty R."/>
            <person name="Majumder S."/>
            <person name="Agarwal A."/>
            <person name="Chakraborty S."/>
            <person name="Majumdar S."/>
            <person name="Gupta S.K."/>
        </authorList>
    </citation>
    <scope>NUCLEOTIDE SEQUENCE [LARGE SCALE GENOMIC DNA]</scope>
    <source>
        <strain evidence="4">WT001</strain>
    </source>
</reference>